<proteinExistence type="predicted"/>
<dbReference type="EMBL" id="ASPP01021001">
    <property type="protein sequence ID" value="ETO12878.1"/>
    <property type="molecule type" value="Genomic_DNA"/>
</dbReference>
<dbReference type="Proteomes" id="UP000023152">
    <property type="component" value="Unassembled WGS sequence"/>
</dbReference>
<name>X6MFW5_RETFI</name>
<sequence>MILGIKLLYLLRLRKLGKKKKKRKNLPQFQLTPISEEKKKEPTPPPVPPVPEEKEKGEEDKEYVKEKKEEEKFVVGKNEEGIAAVLSSDEDSDAEVPEHMRDYIVLRGASEEPREIPEHEREYIVLDADELPSQPKGQRGKKRALTEYLESERFKGQDIEDNELRYLREYGKIISKEDFKEQDKRIGEIKKEKKNKYQTLSFYPELSGSDVVKNMTSIMELGDISSDFLKEMYADYQSSYGNVVNSVEVDTYAIEKMNGDLAKLSTSIPITNTMRTNIVDYVMGKSDKVFSQIKNRDYLQIVDYLVKSSKAKLALINAEEVIGVDRIRELDKEATKIKRILKNRVKKENKMQTRDAEKLIKAQTRNVLGKIVDYQRKGKTKKATEVYLKYEMVRELVSLMNTRVKNPGYIETTSYINFLHDKYMENSV</sequence>
<feature type="compositionally biased region" description="Basic and acidic residues" evidence="1">
    <location>
        <begin position="51"/>
        <end position="68"/>
    </location>
</feature>
<feature type="region of interest" description="Disordered" evidence="1">
    <location>
        <begin position="18"/>
        <end position="68"/>
    </location>
</feature>
<accession>X6MFW5</accession>
<evidence type="ECO:0000256" key="1">
    <source>
        <dbReference type="SAM" id="MobiDB-lite"/>
    </source>
</evidence>
<evidence type="ECO:0000313" key="2">
    <source>
        <dbReference type="EMBL" id="ETO12878.1"/>
    </source>
</evidence>
<gene>
    <name evidence="2" type="ORF">RFI_24498</name>
</gene>
<comment type="caution">
    <text evidence="2">The sequence shown here is derived from an EMBL/GenBank/DDBJ whole genome shotgun (WGS) entry which is preliminary data.</text>
</comment>
<dbReference type="AlphaFoldDB" id="X6MFW5"/>
<keyword evidence="3" id="KW-1185">Reference proteome</keyword>
<reference evidence="2 3" key="1">
    <citation type="journal article" date="2013" name="Curr. Biol.">
        <title>The Genome of the Foraminiferan Reticulomyxa filosa.</title>
        <authorList>
            <person name="Glockner G."/>
            <person name="Hulsmann N."/>
            <person name="Schleicher M."/>
            <person name="Noegel A.A."/>
            <person name="Eichinger L."/>
            <person name="Gallinger C."/>
            <person name="Pawlowski J."/>
            <person name="Sierra R."/>
            <person name="Euteneuer U."/>
            <person name="Pillet L."/>
            <person name="Moustafa A."/>
            <person name="Platzer M."/>
            <person name="Groth M."/>
            <person name="Szafranski K."/>
            <person name="Schliwa M."/>
        </authorList>
    </citation>
    <scope>NUCLEOTIDE SEQUENCE [LARGE SCALE GENOMIC DNA]</scope>
</reference>
<organism evidence="2 3">
    <name type="scientific">Reticulomyxa filosa</name>
    <dbReference type="NCBI Taxonomy" id="46433"/>
    <lineage>
        <taxon>Eukaryota</taxon>
        <taxon>Sar</taxon>
        <taxon>Rhizaria</taxon>
        <taxon>Retaria</taxon>
        <taxon>Foraminifera</taxon>
        <taxon>Monothalamids</taxon>
        <taxon>Reticulomyxidae</taxon>
        <taxon>Reticulomyxa</taxon>
    </lineage>
</organism>
<evidence type="ECO:0000313" key="3">
    <source>
        <dbReference type="Proteomes" id="UP000023152"/>
    </source>
</evidence>
<protein>
    <submittedName>
        <fullName evidence="2">Uncharacterized protein</fullName>
    </submittedName>
</protein>